<evidence type="ECO:0000313" key="2">
    <source>
        <dbReference type="Proteomes" id="UP000515680"/>
    </source>
</evidence>
<sequence>MGCFGFRSRAESLSAGLAKAAFKPRSSCSSPLYSFDEQVERDLREWGRLSEYGLCLVHTLCLNGFQAGALSAGRAQDVFRSWDVISTSLVIRRRLWAHSMMRRNRAGFVQISSQVTPMCHSVGFILDVPPENILGTFSRDVLFPTHASADGYEFSDAVLNGFEQNMMWAGGFRHIEPPFEILHHTRGHGVFSDYNEILVVTRPCAKIHFTMTKEVGVTGILYSPDNRGADATDDIRLLHAMLALNPELQIELA</sequence>
<evidence type="ECO:0000313" key="1">
    <source>
        <dbReference type="EMBL" id="BBT41460.1"/>
    </source>
</evidence>
<reference evidence="1 2" key="1">
    <citation type="submission" date="2019-12" db="EMBL/GenBank/DDBJ databases">
        <title>complete genome sequences of Pseudomonas putida str. WP8-W18-CRE-01 isolated from wastewater treatment plant effluent.</title>
        <authorList>
            <person name="Sekizuka T."/>
            <person name="Itokawa K."/>
            <person name="Yatsu K."/>
            <person name="Inamine Y."/>
            <person name="Kuroda M."/>
        </authorList>
    </citation>
    <scope>NUCLEOTIDE SEQUENCE [LARGE SCALE GENOMIC DNA]</scope>
    <source>
        <strain evidence="1 2">WP8-W18-CRE-01</strain>
    </source>
</reference>
<dbReference type="EMBL" id="AP022227">
    <property type="protein sequence ID" value="BBT41460.1"/>
    <property type="molecule type" value="Genomic_DNA"/>
</dbReference>
<name>A0A6S5TLU1_PSEPU</name>
<proteinExistence type="predicted"/>
<protein>
    <submittedName>
        <fullName evidence="1">Uncharacterized protein</fullName>
    </submittedName>
</protein>
<gene>
    <name evidence="1" type="ORF">WP8W18C01_38010</name>
</gene>
<dbReference type="Proteomes" id="UP000515680">
    <property type="component" value="Chromosome"/>
</dbReference>
<dbReference type="AlphaFoldDB" id="A0A6S5TLU1"/>
<accession>A0A6S5TLU1</accession>
<organism evidence="1 2">
    <name type="scientific">Pseudomonas putida</name>
    <name type="common">Arthrobacter siderocapsulatus</name>
    <dbReference type="NCBI Taxonomy" id="303"/>
    <lineage>
        <taxon>Bacteria</taxon>
        <taxon>Pseudomonadati</taxon>
        <taxon>Pseudomonadota</taxon>
        <taxon>Gammaproteobacteria</taxon>
        <taxon>Pseudomonadales</taxon>
        <taxon>Pseudomonadaceae</taxon>
        <taxon>Pseudomonas</taxon>
    </lineage>
</organism>